<proteinExistence type="predicted"/>
<feature type="region of interest" description="Disordered" evidence="1">
    <location>
        <begin position="353"/>
        <end position="373"/>
    </location>
</feature>
<sequence>MCSKAVILVVLCVVVDLTAGFTIREKHSKKEDVSASLRTLAGYRKRLQAQGLIPNVEQHDSQDVRNFDELELLQLIPATIKQLRHDLLSAEERRSEPRDAVLSVLLNSREVRLGKKDINQKFQNDIEGNSVQKVYKPADAKTVQLSDDLTVEPSQRILRMVAAIVQKAYKDLAARRPAPTPTPKKIRSKRSNSINLENVKVTIHMPRVKRSPSIPLKSTIGLSAEEKRRVEEANEAAIMEAVLAQIGGNSLDEDEDYEEEDYEEEEEPELKKSSSDKVVLPKLGEIEEDEDDDEEDAGDDLHGAMPDYAYDDIAGSDDYFMEEYKPARFSGGDFENPSVNELIMLAAKHRTHRRSDSGIRASSYRTESEEYEY</sequence>
<reference evidence="3 4" key="1">
    <citation type="submission" date="2024-05" db="EMBL/GenBank/DDBJ databases">
        <title>Culex pipiens pipiens assembly and annotation.</title>
        <authorList>
            <person name="Alout H."/>
            <person name="Durand T."/>
        </authorList>
    </citation>
    <scope>NUCLEOTIDE SEQUENCE [LARGE SCALE GENOMIC DNA]</scope>
    <source>
        <strain evidence="3">HA-2024</strain>
        <tissue evidence="3">Whole body</tissue>
    </source>
</reference>
<comment type="caution">
    <text evidence="3">The sequence shown here is derived from an EMBL/GenBank/DDBJ whole genome shotgun (WGS) entry which is preliminary data.</text>
</comment>
<feature type="compositionally biased region" description="Acidic residues" evidence="1">
    <location>
        <begin position="251"/>
        <end position="268"/>
    </location>
</feature>
<evidence type="ECO:0000256" key="1">
    <source>
        <dbReference type="SAM" id="MobiDB-lite"/>
    </source>
</evidence>
<dbReference type="EMBL" id="JBEHCU010005002">
    <property type="protein sequence ID" value="KAL1401217.1"/>
    <property type="molecule type" value="Genomic_DNA"/>
</dbReference>
<protein>
    <submittedName>
        <fullName evidence="3">Uncharacterized protein</fullName>
    </submittedName>
</protein>
<gene>
    <name evidence="3" type="ORF">pipiens_006788</name>
</gene>
<feature type="signal peptide" evidence="2">
    <location>
        <begin position="1"/>
        <end position="20"/>
    </location>
</feature>
<feature type="chain" id="PRO_5044854216" evidence="2">
    <location>
        <begin position="21"/>
        <end position="373"/>
    </location>
</feature>
<dbReference type="Proteomes" id="UP001562425">
    <property type="component" value="Unassembled WGS sequence"/>
</dbReference>
<keyword evidence="2" id="KW-0732">Signal</keyword>
<keyword evidence="4" id="KW-1185">Reference proteome</keyword>
<feature type="region of interest" description="Disordered" evidence="1">
    <location>
        <begin position="245"/>
        <end position="309"/>
    </location>
</feature>
<accession>A0ABD1DN74</accession>
<evidence type="ECO:0000313" key="4">
    <source>
        <dbReference type="Proteomes" id="UP001562425"/>
    </source>
</evidence>
<evidence type="ECO:0000256" key="2">
    <source>
        <dbReference type="SAM" id="SignalP"/>
    </source>
</evidence>
<feature type="compositionally biased region" description="Acidic residues" evidence="1">
    <location>
        <begin position="286"/>
        <end position="298"/>
    </location>
</feature>
<evidence type="ECO:0000313" key="3">
    <source>
        <dbReference type="EMBL" id="KAL1401217.1"/>
    </source>
</evidence>
<name>A0ABD1DN74_CULPP</name>
<organism evidence="3 4">
    <name type="scientific">Culex pipiens pipiens</name>
    <name type="common">Northern house mosquito</name>
    <dbReference type="NCBI Taxonomy" id="38569"/>
    <lineage>
        <taxon>Eukaryota</taxon>
        <taxon>Metazoa</taxon>
        <taxon>Ecdysozoa</taxon>
        <taxon>Arthropoda</taxon>
        <taxon>Hexapoda</taxon>
        <taxon>Insecta</taxon>
        <taxon>Pterygota</taxon>
        <taxon>Neoptera</taxon>
        <taxon>Endopterygota</taxon>
        <taxon>Diptera</taxon>
        <taxon>Nematocera</taxon>
        <taxon>Culicoidea</taxon>
        <taxon>Culicidae</taxon>
        <taxon>Culicinae</taxon>
        <taxon>Culicini</taxon>
        <taxon>Culex</taxon>
        <taxon>Culex</taxon>
    </lineage>
</organism>
<dbReference type="AlphaFoldDB" id="A0ABD1DN74"/>